<dbReference type="AlphaFoldDB" id="V6F4R0"/>
<dbReference type="InterPro" id="IPR029046">
    <property type="entry name" value="LolA/LolB/LppX"/>
</dbReference>
<sequence>MLFNRRFLLTLLTLLALLPLALPAQAAGPRKPLTDQDKADVVRAEAYMNGITTLKARFQQFAPNGNVSEGTAYFWRPGRMRLQYDPPSPILVVADGDFLIVHDQELGEPSYIPLGSTPAGVLVRENVQLNGKDLAVSRVTRAPGVLNISVVESDDPAQGEITLVFTEQPFALRQWRVLDAQGSITTVSLYETQSGMTLDRKLFQFSDPKFTKPKLNDG</sequence>
<dbReference type="STRING" id="1430440.MGMSRv2__3295"/>
<evidence type="ECO:0000256" key="1">
    <source>
        <dbReference type="ARBA" id="ARBA00022729"/>
    </source>
</evidence>
<keyword evidence="4" id="KW-1185">Reference proteome</keyword>
<dbReference type="PANTHER" id="PTHR35869:SF1">
    <property type="entry name" value="OUTER-MEMBRANE LIPOPROTEIN CARRIER PROTEIN"/>
    <property type="match status" value="1"/>
</dbReference>
<gene>
    <name evidence="3" type="ordered locus">MGMSRv2__3295</name>
</gene>
<dbReference type="PANTHER" id="PTHR35869">
    <property type="entry name" value="OUTER-MEMBRANE LIPOPROTEIN CARRIER PROTEIN"/>
    <property type="match status" value="1"/>
</dbReference>
<dbReference type="Proteomes" id="UP000018922">
    <property type="component" value="Chromosome I"/>
</dbReference>
<evidence type="ECO:0000256" key="2">
    <source>
        <dbReference type="SAM" id="SignalP"/>
    </source>
</evidence>
<dbReference type="Pfam" id="PF03548">
    <property type="entry name" value="LolA"/>
    <property type="match status" value="1"/>
</dbReference>
<dbReference type="CDD" id="cd16325">
    <property type="entry name" value="LolA"/>
    <property type="match status" value="1"/>
</dbReference>
<evidence type="ECO:0000313" key="3">
    <source>
        <dbReference type="EMBL" id="CDL00510.1"/>
    </source>
</evidence>
<dbReference type="KEGG" id="mgy:MGMSRv2__3295"/>
<reference evidence="3 4" key="1">
    <citation type="journal article" date="2014" name="Genome Announc.">
        <title>Complete genome sequence of Magnetospirillum gryphiswaldense MSR-1.</title>
        <authorList>
            <person name="Wang X."/>
            <person name="Wang Q."/>
            <person name="Zhang W."/>
            <person name="Wang Y."/>
            <person name="Li L."/>
            <person name="Wen T."/>
            <person name="Zhang T."/>
            <person name="Zhang Y."/>
            <person name="Xu J."/>
            <person name="Hu J."/>
            <person name="Li S."/>
            <person name="Liu L."/>
            <person name="Liu J."/>
            <person name="Jiang W."/>
            <person name="Tian J."/>
            <person name="Li Y."/>
            <person name="Schuler D."/>
            <person name="Wang L."/>
            <person name="Li J."/>
        </authorList>
    </citation>
    <scope>NUCLEOTIDE SEQUENCE [LARGE SCALE GENOMIC DNA]</scope>
    <source>
        <strain evidence="4">DSM 6361 / JCM 21280 / NBRC 15271 / MSR-1</strain>
    </source>
</reference>
<keyword evidence="3" id="KW-0449">Lipoprotein</keyword>
<keyword evidence="1 2" id="KW-0732">Signal</keyword>
<dbReference type="eggNOG" id="COG2834">
    <property type="taxonomic scope" value="Bacteria"/>
</dbReference>
<proteinExistence type="predicted"/>
<dbReference type="HOGENOM" id="CLU_055272_4_0_5"/>
<dbReference type="InterPro" id="IPR004564">
    <property type="entry name" value="OM_lipoprot_carrier_LolA-like"/>
</dbReference>
<accession>V6F4R0</accession>
<name>V6F4R0_MAGGM</name>
<protein>
    <submittedName>
        <fullName evidence="3">Outer-membrane lipoprotein carrier protein</fullName>
    </submittedName>
</protein>
<organism evidence="3 4">
    <name type="scientific">Magnetospirillum gryphiswaldense (strain DSM 6361 / JCM 21280 / NBRC 15271 / MSR-1)</name>
    <dbReference type="NCBI Taxonomy" id="431944"/>
    <lineage>
        <taxon>Bacteria</taxon>
        <taxon>Pseudomonadati</taxon>
        <taxon>Pseudomonadota</taxon>
        <taxon>Alphaproteobacteria</taxon>
        <taxon>Rhodospirillales</taxon>
        <taxon>Rhodospirillaceae</taxon>
        <taxon>Magnetospirillum</taxon>
    </lineage>
</organism>
<dbReference type="SUPFAM" id="SSF89392">
    <property type="entry name" value="Prokaryotic lipoproteins and lipoprotein localization factors"/>
    <property type="match status" value="1"/>
</dbReference>
<feature type="chain" id="PRO_5004745398" evidence="2">
    <location>
        <begin position="27"/>
        <end position="218"/>
    </location>
</feature>
<dbReference type="Gene3D" id="2.50.20.10">
    <property type="entry name" value="Lipoprotein localisation LolA/LolB/LppX"/>
    <property type="match status" value="1"/>
</dbReference>
<feature type="signal peptide" evidence="2">
    <location>
        <begin position="1"/>
        <end position="26"/>
    </location>
</feature>
<evidence type="ECO:0000313" key="4">
    <source>
        <dbReference type="Proteomes" id="UP000018922"/>
    </source>
</evidence>
<dbReference type="EMBL" id="HG794546">
    <property type="protein sequence ID" value="CDL00510.1"/>
    <property type="molecule type" value="Genomic_DNA"/>
</dbReference>